<comment type="similarity">
    <text evidence="1">Belongs to the leguminous lectin family.</text>
</comment>
<feature type="transmembrane region" description="Helical" evidence="3">
    <location>
        <begin position="12"/>
        <end position="32"/>
    </location>
</feature>
<evidence type="ECO:0000256" key="3">
    <source>
        <dbReference type="SAM" id="Phobius"/>
    </source>
</evidence>
<organism evidence="5 6">
    <name type="scientific">Quercus suber</name>
    <name type="common">Cork oak</name>
    <dbReference type="NCBI Taxonomy" id="58331"/>
    <lineage>
        <taxon>Eukaryota</taxon>
        <taxon>Viridiplantae</taxon>
        <taxon>Streptophyta</taxon>
        <taxon>Embryophyta</taxon>
        <taxon>Tracheophyta</taxon>
        <taxon>Spermatophyta</taxon>
        <taxon>Magnoliopsida</taxon>
        <taxon>eudicotyledons</taxon>
        <taxon>Gunneridae</taxon>
        <taxon>Pentapetalae</taxon>
        <taxon>rosids</taxon>
        <taxon>fabids</taxon>
        <taxon>Fagales</taxon>
        <taxon>Fagaceae</taxon>
        <taxon>Quercus</taxon>
    </lineage>
</organism>
<sequence length="154" mass="17912">MVVYNFKLNHFLFPQLFIFFYIFTITSFFSVLTPFTFTSALSFNFTGLVVSSFNSSISNLTNFTTHFSFVIDSENQTEYADGMTFFLTPWGSTIPMPTEGRDLGLTRIDQPLNSTNNPFFFCSGVRYLYNLAFNPRNAWDHFMNQETINLIYYT</sequence>
<dbReference type="Proteomes" id="UP000237347">
    <property type="component" value="Unassembled WGS sequence"/>
</dbReference>
<evidence type="ECO:0000256" key="1">
    <source>
        <dbReference type="ARBA" id="ARBA00007606"/>
    </source>
</evidence>
<dbReference type="Pfam" id="PF00139">
    <property type="entry name" value="Lectin_legB"/>
    <property type="match status" value="1"/>
</dbReference>
<reference evidence="5 6" key="1">
    <citation type="journal article" date="2018" name="Sci. Data">
        <title>The draft genome sequence of cork oak.</title>
        <authorList>
            <person name="Ramos A.M."/>
            <person name="Usie A."/>
            <person name="Barbosa P."/>
            <person name="Barros P.M."/>
            <person name="Capote T."/>
            <person name="Chaves I."/>
            <person name="Simoes F."/>
            <person name="Abreu I."/>
            <person name="Carrasquinho I."/>
            <person name="Faro C."/>
            <person name="Guimaraes J.B."/>
            <person name="Mendonca D."/>
            <person name="Nobrega F."/>
            <person name="Rodrigues L."/>
            <person name="Saibo N.J.M."/>
            <person name="Varela M.C."/>
            <person name="Egas C."/>
            <person name="Matos J."/>
            <person name="Miguel C.M."/>
            <person name="Oliveira M.M."/>
            <person name="Ricardo C.P."/>
            <person name="Goncalves S."/>
        </authorList>
    </citation>
    <scope>NUCLEOTIDE SEQUENCE [LARGE SCALE GENOMIC DNA]</scope>
    <source>
        <strain evidence="6">cv. HL8</strain>
    </source>
</reference>
<keyword evidence="3" id="KW-1133">Transmembrane helix</keyword>
<evidence type="ECO:0000256" key="2">
    <source>
        <dbReference type="ARBA" id="ARBA00022734"/>
    </source>
</evidence>
<accession>A0AAW0MEE7</accession>
<dbReference type="GO" id="GO:0030246">
    <property type="term" value="F:carbohydrate binding"/>
    <property type="evidence" value="ECO:0007669"/>
    <property type="project" value="UniProtKB-KW"/>
</dbReference>
<keyword evidence="2" id="KW-0430">Lectin</keyword>
<feature type="domain" description="Legume lectin" evidence="4">
    <location>
        <begin position="55"/>
        <end position="120"/>
    </location>
</feature>
<gene>
    <name evidence="5" type="ORF">CFP56_029115</name>
</gene>
<proteinExistence type="inferred from homology"/>
<dbReference type="Gene3D" id="2.60.120.200">
    <property type="match status" value="1"/>
</dbReference>
<keyword evidence="3" id="KW-0812">Transmembrane</keyword>
<name>A0AAW0MEE7_QUESU</name>
<protein>
    <recommendedName>
        <fullName evidence="4">Legume lectin domain-containing protein</fullName>
    </recommendedName>
</protein>
<keyword evidence="6" id="KW-1185">Reference proteome</keyword>
<dbReference type="AlphaFoldDB" id="A0AAW0MEE7"/>
<evidence type="ECO:0000259" key="4">
    <source>
        <dbReference type="Pfam" id="PF00139"/>
    </source>
</evidence>
<dbReference type="InterPro" id="IPR001220">
    <property type="entry name" value="Legume_lectin_dom"/>
</dbReference>
<comment type="caution">
    <text evidence="5">The sequence shown here is derived from an EMBL/GenBank/DDBJ whole genome shotgun (WGS) entry which is preliminary data.</text>
</comment>
<dbReference type="SUPFAM" id="SSF49899">
    <property type="entry name" value="Concanavalin A-like lectins/glucanases"/>
    <property type="match status" value="1"/>
</dbReference>
<evidence type="ECO:0000313" key="5">
    <source>
        <dbReference type="EMBL" id="KAK7860901.1"/>
    </source>
</evidence>
<dbReference type="InterPro" id="IPR013320">
    <property type="entry name" value="ConA-like_dom_sf"/>
</dbReference>
<evidence type="ECO:0000313" key="6">
    <source>
        <dbReference type="Proteomes" id="UP000237347"/>
    </source>
</evidence>
<keyword evidence="3" id="KW-0472">Membrane</keyword>
<dbReference type="EMBL" id="PKMF04000004">
    <property type="protein sequence ID" value="KAK7860901.1"/>
    <property type="molecule type" value="Genomic_DNA"/>
</dbReference>